<proteinExistence type="predicted"/>
<dbReference type="eggNOG" id="ENOG502RMH1">
    <property type="taxonomic scope" value="Eukaryota"/>
</dbReference>
<protein>
    <submittedName>
        <fullName evidence="1">Uncharacterized protein</fullName>
    </submittedName>
</protein>
<organism evidence="1 2">
    <name type="scientific">Gibberella moniliformis (strain M3125 / FGSC 7600)</name>
    <name type="common">Maize ear and stalk rot fungus</name>
    <name type="synonym">Fusarium verticillioides</name>
    <dbReference type="NCBI Taxonomy" id="334819"/>
    <lineage>
        <taxon>Eukaryota</taxon>
        <taxon>Fungi</taxon>
        <taxon>Dikarya</taxon>
        <taxon>Ascomycota</taxon>
        <taxon>Pezizomycotina</taxon>
        <taxon>Sordariomycetes</taxon>
        <taxon>Hypocreomycetidae</taxon>
        <taxon>Hypocreales</taxon>
        <taxon>Nectriaceae</taxon>
        <taxon>Fusarium</taxon>
        <taxon>Fusarium fujikuroi species complex</taxon>
    </lineage>
</organism>
<dbReference type="KEGG" id="fvr:FVEG_03141"/>
<dbReference type="AlphaFoldDB" id="W7M7Q3"/>
<gene>
    <name evidence="1" type="ORF">FVEG_03141</name>
</gene>
<reference evidence="1 2" key="1">
    <citation type="journal article" date="2010" name="Nature">
        <title>Comparative genomics reveals mobile pathogenicity chromosomes in Fusarium.</title>
        <authorList>
            <person name="Ma L.J."/>
            <person name="van der Does H.C."/>
            <person name="Borkovich K.A."/>
            <person name="Coleman J.J."/>
            <person name="Daboussi M.J."/>
            <person name="Di Pietro A."/>
            <person name="Dufresne M."/>
            <person name="Freitag M."/>
            <person name="Grabherr M."/>
            <person name="Henrissat B."/>
            <person name="Houterman P.M."/>
            <person name="Kang S."/>
            <person name="Shim W.B."/>
            <person name="Woloshuk C."/>
            <person name="Xie X."/>
            <person name="Xu J.R."/>
            <person name="Antoniw J."/>
            <person name="Baker S.E."/>
            <person name="Bluhm B.H."/>
            <person name="Breakspear A."/>
            <person name="Brown D.W."/>
            <person name="Butchko R.A."/>
            <person name="Chapman S."/>
            <person name="Coulson R."/>
            <person name="Coutinho P.M."/>
            <person name="Danchin E.G."/>
            <person name="Diener A."/>
            <person name="Gale L.R."/>
            <person name="Gardiner D.M."/>
            <person name="Goff S."/>
            <person name="Hammond-Kosack K.E."/>
            <person name="Hilburn K."/>
            <person name="Hua-Van A."/>
            <person name="Jonkers W."/>
            <person name="Kazan K."/>
            <person name="Kodira C.D."/>
            <person name="Koehrsen M."/>
            <person name="Kumar L."/>
            <person name="Lee Y.H."/>
            <person name="Li L."/>
            <person name="Manners J.M."/>
            <person name="Miranda-Saavedra D."/>
            <person name="Mukherjee M."/>
            <person name="Park G."/>
            <person name="Park J."/>
            <person name="Park S.Y."/>
            <person name="Proctor R.H."/>
            <person name="Regev A."/>
            <person name="Ruiz-Roldan M.C."/>
            <person name="Sain D."/>
            <person name="Sakthikumar S."/>
            <person name="Sykes S."/>
            <person name="Schwartz D.C."/>
            <person name="Turgeon B.G."/>
            <person name="Wapinski I."/>
            <person name="Yoder O."/>
            <person name="Young S."/>
            <person name="Zeng Q."/>
            <person name="Zhou S."/>
            <person name="Galagan J."/>
            <person name="Cuomo C.A."/>
            <person name="Kistler H.C."/>
            <person name="Rep M."/>
        </authorList>
    </citation>
    <scope>NUCLEOTIDE SEQUENCE [LARGE SCALE GENOMIC DNA]</scope>
    <source>
        <strain evidence="2">M3125 / FGSC 7600</strain>
    </source>
</reference>
<evidence type="ECO:0000313" key="2">
    <source>
        <dbReference type="Proteomes" id="UP000009096"/>
    </source>
</evidence>
<evidence type="ECO:0000313" key="1">
    <source>
        <dbReference type="EMBL" id="EWG40917.1"/>
    </source>
</evidence>
<name>W7M7Q3_GIBM7</name>
<accession>W7M7Q3</accession>
<dbReference type="VEuPathDB" id="FungiDB:FVEG_03141"/>
<sequence length="117" mass="13592">MKYVVKIRSGTPKMLAYCLMKNYVAQVREQVYGNLKPDIMQPTTEDMLELSTTKVTDTHLAELESMDDEDFSVYMEYTNFNKFLIQVLRVRPGFPPRHAMGPVKLWARHLADGFLMV</sequence>
<dbReference type="Proteomes" id="UP000009096">
    <property type="component" value="Chromosome 5"/>
</dbReference>
<dbReference type="OrthoDB" id="5030877at2759"/>
<dbReference type="EMBL" id="CM000582">
    <property type="protein sequence ID" value="EWG40917.1"/>
    <property type="molecule type" value="Genomic_DNA"/>
</dbReference>
<dbReference type="EMBL" id="DS022244">
    <property type="protein sequence ID" value="EWG40917.1"/>
    <property type="molecule type" value="Genomic_DNA"/>
</dbReference>
<dbReference type="RefSeq" id="XP_018747108.1">
    <property type="nucleotide sequence ID" value="XM_018890737.1"/>
</dbReference>
<keyword evidence="2" id="KW-1185">Reference proteome</keyword>
<dbReference type="GeneID" id="30061302"/>